<sequence>MNIALCRTPVFNHDATLAEKWDELKILIQDSSPVFYQLIKSIDAVGLNNLDDKIKYTIWKYYNRAKYRATPFGAFAAISLIPVLDEPQMPIILNAALLIHEFKDWKDAEDLTVNSVTQVRTSRWFVANSTTYLVGQEIRYIRLRNGLFEIAAVTVFPQLQAILDLCRVKTSPEAIYENMIKEFKIKKNQTMQLLVQMVSLQLLLTDRSINVTGEDYFQRLNNADVKSAPPYLIAERKPITGGLNKKRLQEVQEWISFLTRHLPDAKSRELNKFREAFLNKFEHRAVPLMTAMDLETGIGYGDLGGHETDYELASWLKNTDPDEKKELQISYTGLHQYLLDQLIKGTPIQLEELISNHTVSTLPLPNTLSVLFHLWRGQTVIENMGGCTANALLGRFTIASEELENFGRQIAAAEENANPDILFFDVAYQMEKEVDNVNRRKRLYQFELPILTWSCDSAPLNFDDILVTVRGADIILWSKKHQKRMVPRIPSAYNYTRSDLAVFRFLCDLQHQGIKSDLNFKLYYLFPNLSHYPRVSYKNVIVSPESWLLPDSLLKAVKSENIHKGKNMLCKWLQQECIHFLFKAGHSDQTLCFDCSKDADVCAFLSYCRQHSQEAIYITEALVSDYDVLTISPEKRHVAQFVVNYTHDNQVYASHALTVAKDNDQTDRVISPGQDWLYFEIYCHRARANSILVDRVTLLLKANKGNIRKWFFIRYEDPLPHIRLRLQLKDFTEGYRLISNLKSLLDHDLKSSLVSDIQIKTYVRETDRYGSDRIELVEKLFFHDSEFVLTQLATKKNTDEFYASALLTMQHIVAIVFNGINEQILFVKQMADTFSKELNMNAVSFKKMNQRYKDINNNVNIENKISNILPNRLEAAYTRVFKACNPVDRSRLLADLFHMHINRSFNADQRSHEAILYQYLLKLLMTRRALATVAKT</sequence>
<evidence type="ECO:0000259" key="1">
    <source>
        <dbReference type="Pfam" id="PF04738"/>
    </source>
</evidence>
<dbReference type="EMBL" id="FNAI01000018">
    <property type="protein sequence ID" value="SDF45973.1"/>
    <property type="molecule type" value="Genomic_DNA"/>
</dbReference>
<protein>
    <submittedName>
        <fullName evidence="3">Thiopeptide-type bacteriocin biosynthesis domain-containing protein</fullName>
    </submittedName>
</protein>
<dbReference type="Pfam" id="PF14028">
    <property type="entry name" value="Lant_dehydr_C"/>
    <property type="match status" value="1"/>
</dbReference>
<feature type="domain" description="Thiopeptide-type bacteriocin biosynthesis" evidence="2">
    <location>
        <begin position="676"/>
        <end position="923"/>
    </location>
</feature>
<organism evidence="3 4">
    <name type="scientific">Mucilaginibacter pineti</name>
    <dbReference type="NCBI Taxonomy" id="1391627"/>
    <lineage>
        <taxon>Bacteria</taxon>
        <taxon>Pseudomonadati</taxon>
        <taxon>Bacteroidota</taxon>
        <taxon>Sphingobacteriia</taxon>
        <taxon>Sphingobacteriales</taxon>
        <taxon>Sphingobacteriaceae</taxon>
        <taxon>Mucilaginibacter</taxon>
    </lineage>
</organism>
<accession>A0A1G7L939</accession>
<name>A0A1G7L939_9SPHI</name>
<evidence type="ECO:0000259" key="2">
    <source>
        <dbReference type="Pfam" id="PF14028"/>
    </source>
</evidence>
<reference evidence="3 4" key="1">
    <citation type="submission" date="2016-10" db="EMBL/GenBank/DDBJ databases">
        <authorList>
            <person name="de Groot N.N."/>
        </authorList>
    </citation>
    <scope>NUCLEOTIDE SEQUENCE [LARGE SCALE GENOMIC DNA]</scope>
    <source>
        <strain evidence="3 4">47C3B</strain>
    </source>
</reference>
<dbReference type="AlphaFoldDB" id="A0A1G7L939"/>
<dbReference type="Pfam" id="PF04738">
    <property type="entry name" value="Lant_dehydr_N"/>
    <property type="match status" value="2"/>
</dbReference>
<keyword evidence="4" id="KW-1185">Reference proteome</keyword>
<feature type="domain" description="Lantibiotic dehydratase N-terminal" evidence="1">
    <location>
        <begin position="31"/>
        <end position="220"/>
    </location>
</feature>
<dbReference type="Proteomes" id="UP000199072">
    <property type="component" value="Unassembled WGS sequence"/>
</dbReference>
<evidence type="ECO:0000313" key="3">
    <source>
        <dbReference type="EMBL" id="SDF45973.1"/>
    </source>
</evidence>
<feature type="domain" description="Lantibiotic dehydratase N-terminal" evidence="1">
    <location>
        <begin position="243"/>
        <end position="601"/>
    </location>
</feature>
<dbReference type="InterPro" id="IPR023809">
    <property type="entry name" value="Thiopep_bacteriocin_synth_dom"/>
</dbReference>
<proteinExistence type="predicted"/>
<dbReference type="STRING" id="1391627.SAMN05216464_11882"/>
<gene>
    <name evidence="3" type="ORF">SAMN05216464_11882</name>
</gene>
<dbReference type="InterPro" id="IPR006827">
    <property type="entry name" value="Lant_deHydtase_N"/>
</dbReference>
<dbReference type="NCBIfam" id="TIGR03891">
    <property type="entry name" value="thiopep_ocin"/>
    <property type="match status" value="1"/>
</dbReference>
<evidence type="ECO:0000313" key="4">
    <source>
        <dbReference type="Proteomes" id="UP000199072"/>
    </source>
</evidence>